<comment type="similarity">
    <text evidence="4">In the C-terminal section; belongs to the RNA polymerase beta' chain family.</text>
</comment>
<evidence type="ECO:0000256" key="9">
    <source>
        <dbReference type="ARBA" id="ARBA00023163"/>
    </source>
</evidence>
<dbReference type="Gene3D" id="2.40.40.20">
    <property type="match status" value="1"/>
</dbReference>
<evidence type="ECO:0000256" key="3">
    <source>
        <dbReference type="ARBA" id="ARBA00007616"/>
    </source>
</evidence>
<dbReference type="InterPro" id="IPR045867">
    <property type="entry name" value="DNA-dir_RpoC_beta_prime"/>
</dbReference>
<evidence type="ECO:0000313" key="15">
    <source>
        <dbReference type="Proteomes" id="UP001596074"/>
    </source>
</evidence>
<sequence length="1397" mass="155398">GKAQFGGQRFGEMEVWALEAYGAAYALQELLTIKSDDVLGRVKVYEAIVKGENIPEPGIPESFKVLIKEMQSLCLNVEVLSSDGMSIEMRDTDEDVFRAAEELGIDLSRRVNFFDELRIGLATADDIRQWSHGEVKKPETINYRTLKPEKDGLFCEKIFGPTRDWECYCGKYKRVRFKGIICERCGVEVTRAKVRRERMGHIELAAPVTHIWYFKGVPSRLGYLLDLAPKDLEKIIYFAAYMITSVDGERRDRDLPTLEAHISVERQQIEQARDAAVEGRQQKLEADLAELEEAGAKADQKRKIRDGAEREMKQLRDRAQRELDRLDEVWSRFKNLKVQDLEGDELLYREMRDRFGKYFEGGMGAAAIQARLQNFDLEAEAEKLRDIIRTGKGQKKARALKRLKVVSAFLNTRNSPLGMVLDCIPVIPPDLRPMVQLDGGRFATSDLNDLYRRVINRNNRLKRLLDLGAPEIIVNNEKRMLQEAVDALFDNGRRGRPVTGPGNRPLKSLSDMLKGKQGRFRQNLLGKRVDYSGRSVIVVGPQLKLHQCGLPKQMALELFKPFVMKRLVDLNHAQNIKSAKRMVERARPVVWDVLEEVITEHPVLLNRAPTLHRLGIQAFEPQLVEGKAIQIHPLVCTAFNADFDGDQMAVHLPLSAEAQAEARILMLSTNNILKPSDGKPVTMPTQDMVIGLYWLTTLKESAEGEGRAFGSVAEAVMAYDRGELDLQATVQVRLKDVPPPRDWTAPEGYEPGQPYRLETTLGRALFNETLPADFPFVNYEVGKKQLSAIVNELAESYPKVEVANALDALKSTGFHWATRSGVTISIEDVVVPPNKATILGDYERQADKVQREFNRGLITDDERKQELIEIWNKATAEVAVDMEKAFPRTNPVWMMVNSGARGNPLQVRQIAGMRGLVSNPKGETIPRPIKSSFREGLSVVEYFISTHGARKGLADTALRTADSGYLTRRLVDVAQDVIVREEDCGTDRTIPFEVADRLPDGTLVKPATSETSLVGRTIAEEVVVDGTVIFPADTDLSDTVVSRLVEAGVDKVRTRSALVCEAKIGVCAACYGRSLATGKRVDVGEAVGIIAAQSIGEPGTQLTMRTFHTGGVAGGDITHGLPRVQELFEARIPKGVAPISEVAGRVKIDETEKTRKVVIVPDDGSEEIAYQVPMRSRLLVKEGERVVVGQQLIAGAINPHEVLRILGPRAVQLHLVQEVQEVYRSQGVSIHDKHIEIIVRQMLKRVNILESGDTDLLPGDLIERPIFEERNRNVVAEGGVPAAGRPVLMGITKASLATESWLSAASFQETTRVLTEAAMHAKSDPLLGLKENVIIGKLIPAGTGMPQYRNVRVEPTEEAKAAVYSVGSYDDGAEYAFGQGSGEAVPLEEYDFGQYNR</sequence>
<dbReference type="EMBL" id="JBHSON010000140">
    <property type="protein sequence ID" value="MFC5754178.1"/>
    <property type="molecule type" value="Genomic_DNA"/>
</dbReference>
<dbReference type="Proteomes" id="UP001596074">
    <property type="component" value="Unassembled WGS sequence"/>
</dbReference>
<evidence type="ECO:0000256" key="5">
    <source>
        <dbReference type="ARBA" id="ARBA00022478"/>
    </source>
</evidence>
<keyword evidence="7 11" id="KW-0548">Nucleotidyltransferase</keyword>
<keyword evidence="15" id="KW-1185">Reference proteome</keyword>
<dbReference type="CDD" id="cd01609">
    <property type="entry name" value="RNAP_beta'_N"/>
    <property type="match status" value="1"/>
</dbReference>
<dbReference type="SMART" id="SM00663">
    <property type="entry name" value="RPOLA_N"/>
    <property type="match status" value="1"/>
</dbReference>
<dbReference type="Pfam" id="PF04560">
    <property type="entry name" value="RNA_pol_Rpb2_7"/>
    <property type="match status" value="1"/>
</dbReference>
<evidence type="ECO:0000256" key="1">
    <source>
        <dbReference type="ARBA" id="ARBA00004026"/>
    </source>
</evidence>
<evidence type="ECO:0000256" key="6">
    <source>
        <dbReference type="ARBA" id="ARBA00022679"/>
    </source>
</evidence>
<dbReference type="GO" id="GO:0003899">
    <property type="term" value="F:DNA-directed RNA polymerase activity"/>
    <property type="evidence" value="ECO:0007669"/>
    <property type="project" value="UniProtKB-EC"/>
</dbReference>
<dbReference type="Gene3D" id="4.10.860.120">
    <property type="entry name" value="RNA polymerase II, clamp domain"/>
    <property type="match status" value="1"/>
</dbReference>
<evidence type="ECO:0000256" key="10">
    <source>
        <dbReference type="ARBA" id="ARBA00048552"/>
    </source>
</evidence>
<dbReference type="Gene3D" id="2.40.50.100">
    <property type="match status" value="1"/>
</dbReference>
<comment type="similarity">
    <text evidence="2 11">Belongs to the RNA polymerase beta' chain family.</text>
</comment>
<evidence type="ECO:0000256" key="2">
    <source>
        <dbReference type="ARBA" id="ARBA00006460"/>
    </source>
</evidence>
<feature type="domain" description="RNA polymerase N-terminal" evidence="13">
    <location>
        <begin position="417"/>
        <end position="696"/>
    </location>
</feature>
<dbReference type="PANTHER" id="PTHR19376:SF54">
    <property type="entry name" value="DNA-DIRECTED RNA POLYMERASE SUBUNIT BETA"/>
    <property type="match status" value="1"/>
</dbReference>
<dbReference type="CDD" id="cd02655">
    <property type="entry name" value="RNAP_beta'_C"/>
    <property type="match status" value="1"/>
</dbReference>
<keyword evidence="9 11" id="KW-0804">Transcription</keyword>
<dbReference type="Pfam" id="PF04997">
    <property type="entry name" value="RNA_pol_Rpb1_1"/>
    <property type="match status" value="1"/>
</dbReference>
<reference evidence="15" key="1">
    <citation type="journal article" date="2019" name="Int. J. Syst. Evol. Microbiol.">
        <title>The Global Catalogue of Microorganisms (GCM) 10K type strain sequencing project: providing services to taxonomists for standard genome sequencing and annotation.</title>
        <authorList>
            <consortium name="The Broad Institute Genomics Platform"/>
            <consortium name="The Broad Institute Genome Sequencing Center for Infectious Disease"/>
            <person name="Wu L."/>
            <person name="Ma J."/>
        </authorList>
    </citation>
    <scope>NUCLEOTIDE SEQUENCE [LARGE SCALE GENOMIC DNA]</scope>
    <source>
        <strain evidence="15">KCTC 42087</strain>
    </source>
</reference>
<dbReference type="PANTHER" id="PTHR19376">
    <property type="entry name" value="DNA-DIRECTED RNA POLYMERASE"/>
    <property type="match status" value="1"/>
</dbReference>
<feature type="coiled-coil region" evidence="12">
    <location>
        <begin position="274"/>
        <end position="329"/>
    </location>
</feature>
<dbReference type="Gene3D" id="1.10.132.30">
    <property type="match status" value="1"/>
</dbReference>
<dbReference type="InterPro" id="IPR042102">
    <property type="entry name" value="RNA_pol_Rpb1_3_sf"/>
</dbReference>
<evidence type="ECO:0000259" key="13">
    <source>
        <dbReference type="SMART" id="SM00663"/>
    </source>
</evidence>
<dbReference type="RefSeq" id="WP_378292006.1">
    <property type="nucleotide sequence ID" value="NZ_JBHSON010000140.1"/>
</dbReference>
<dbReference type="NCBIfam" id="TIGR02386">
    <property type="entry name" value="rpoC_TIGR"/>
    <property type="match status" value="1"/>
</dbReference>
<dbReference type="InterPro" id="IPR012754">
    <property type="entry name" value="DNA-dir_RpoC_beta_prime_bact"/>
</dbReference>
<dbReference type="NCBIfam" id="NF011498">
    <property type="entry name" value="PRK14906.1"/>
    <property type="match status" value="1"/>
</dbReference>
<evidence type="ECO:0000256" key="7">
    <source>
        <dbReference type="ARBA" id="ARBA00022695"/>
    </source>
</evidence>
<organism evidence="14 15">
    <name type="scientific">Actinomadura rugatobispora</name>
    <dbReference type="NCBI Taxonomy" id="1994"/>
    <lineage>
        <taxon>Bacteria</taxon>
        <taxon>Bacillati</taxon>
        <taxon>Actinomycetota</taxon>
        <taxon>Actinomycetes</taxon>
        <taxon>Streptosporangiales</taxon>
        <taxon>Thermomonosporaceae</taxon>
        <taxon>Actinomadura</taxon>
    </lineage>
</organism>
<evidence type="ECO:0000256" key="12">
    <source>
        <dbReference type="SAM" id="Coils"/>
    </source>
</evidence>
<dbReference type="InterPro" id="IPR007066">
    <property type="entry name" value="RNA_pol_Rpb1_3"/>
</dbReference>
<evidence type="ECO:0000256" key="8">
    <source>
        <dbReference type="ARBA" id="ARBA00022723"/>
    </source>
</evidence>
<dbReference type="Pfam" id="PF04998">
    <property type="entry name" value="RNA_pol_Rpb1_5"/>
    <property type="match status" value="1"/>
</dbReference>
<dbReference type="Gene3D" id="1.10.150.390">
    <property type="match status" value="1"/>
</dbReference>
<feature type="non-terminal residue" evidence="14">
    <location>
        <position position="1"/>
    </location>
</feature>
<dbReference type="Pfam" id="PF05000">
    <property type="entry name" value="RNA_pol_Rpb1_4"/>
    <property type="match status" value="1"/>
</dbReference>
<dbReference type="InterPro" id="IPR006592">
    <property type="entry name" value="RNA_pol_N"/>
</dbReference>
<dbReference type="Pfam" id="PF00623">
    <property type="entry name" value="RNA_pol_Rpb1_2"/>
    <property type="match status" value="2"/>
</dbReference>
<dbReference type="Gene3D" id="1.10.40.90">
    <property type="match status" value="1"/>
</dbReference>
<gene>
    <name evidence="14" type="ORF">ACFPZN_51910</name>
</gene>
<comment type="catalytic activity">
    <reaction evidence="10 11">
        <text>RNA(n) + a ribonucleoside 5'-triphosphate = RNA(n+1) + diphosphate</text>
        <dbReference type="Rhea" id="RHEA:21248"/>
        <dbReference type="Rhea" id="RHEA-COMP:14527"/>
        <dbReference type="Rhea" id="RHEA-COMP:17342"/>
        <dbReference type="ChEBI" id="CHEBI:33019"/>
        <dbReference type="ChEBI" id="CHEBI:61557"/>
        <dbReference type="ChEBI" id="CHEBI:140395"/>
        <dbReference type="EC" id="2.7.7.6"/>
    </reaction>
</comment>
<keyword evidence="8" id="KW-0479">Metal-binding</keyword>
<protein>
    <recommendedName>
        <fullName evidence="11">DNA-directed RNA polymerase subunit</fullName>
        <ecNumber evidence="11">2.7.7.6</ecNumber>
    </recommendedName>
</protein>
<dbReference type="GO" id="GO:0000428">
    <property type="term" value="C:DNA-directed RNA polymerase complex"/>
    <property type="evidence" value="ECO:0007669"/>
    <property type="project" value="UniProtKB-KW"/>
</dbReference>
<dbReference type="InterPro" id="IPR007083">
    <property type="entry name" value="RNA_pol_Rpb1_4"/>
</dbReference>
<keyword evidence="5 11" id="KW-0240">DNA-directed RNA polymerase</keyword>
<dbReference type="Gene3D" id="1.10.1790.20">
    <property type="match status" value="1"/>
</dbReference>
<dbReference type="Gene3D" id="1.10.274.100">
    <property type="entry name" value="RNA polymerase Rpb1, domain 3"/>
    <property type="match status" value="1"/>
</dbReference>
<dbReference type="EC" id="2.7.7.6" evidence="11"/>
<comment type="caution">
    <text evidence="14">The sequence shown here is derived from an EMBL/GenBank/DDBJ whole genome shotgun (WGS) entry which is preliminary data.</text>
</comment>
<dbReference type="SUPFAM" id="SSF64484">
    <property type="entry name" value="beta and beta-prime subunits of DNA dependent RNA-polymerase"/>
    <property type="match status" value="2"/>
</dbReference>
<dbReference type="InterPro" id="IPR007080">
    <property type="entry name" value="RNA_pol_Rpb1_1"/>
</dbReference>
<evidence type="ECO:0000256" key="11">
    <source>
        <dbReference type="RuleBase" id="RU004279"/>
    </source>
</evidence>
<dbReference type="HAMAP" id="MF_01322">
    <property type="entry name" value="RNApol_bact_RpoC"/>
    <property type="match status" value="1"/>
</dbReference>
<keyword evidence="12" id="KW-0175">Coiled coil</keyword>
<dbReference type="InterPro" id="IPR007081">
    <property type="entry name" value="RNA_pol_Rpb1_5"/>
</dbReference>
<dbReference type="InterPro" id="IPR044893">
    <property type="entry name" value="RNA_pol_Rpb1_clamp_domain"/>
</dbReference>
<proteinExistence type="inferred from homology"/>
<dbReference type="Gene3D" id="3.90.1800.10">
    <property type="entry name" value="RNA polymerase alpha subunit dimerisation domain"/>
    <property type="match status" value="1"/>
</dbReference>
<dbReference type="InterPro" id="IPR007641">
    <property type="entry name" value="RNA_pol_Rpb2_7"/>
</dbReference>
<dbReference type="InterPro" id="IPR000722">
    <property type="entry name" value="RNA_pol_asu"/>
</dbReference>
<keyword evidence="6 11" id="KW-0808">Transferase</keyword>
<comment type="function">
    <text evidence="1 11">DNA-dependent RNA polymerase catalyzes the transcription of DNA into RNA using the four ribonucleoside triphosphates as substrates.</text>
</comment>
<name>A0ABW1AHW0_9ACTN</name>
<evidence type="ECO:0000313" key="14">
    <source>
        <dbReference type="EMBL" id="MFC5754178.1"/>
    </source>
</evidence>
<dbReference type="Pfam" id="PF04983">
    <property type="entry name" value="RNA_pol_Rpb1_3"/>
    <property type="match status" value="1"/>
</dbReference>
<dbReference type="InterPro" id="IPR038120">
    <property type="entry name" value="Rpb1_funnel_sf"/>
</dbReference>
<comment type="similarity">
    <text evidence="3">In the N-terminal section; belongs to the RNA polymerase beta chain family.</text>
</comment>
<evidence type="ECO:0000256" key="4">
    <source>
        <dbReference type="ARBA" id="ARBA00009839"/>
    </source>
</evidence>
<accession>A0ABW1AHW0</accession>